<sequence>MTDGYTRRTLLAAVGATAVGGVTAGVLAQRTASGVSGATIQADGEVVLDDKNLYDATLVEIIDGDTADFIVDVGLNTKRKIRVRPTDIDTAEIFGVSEDSDEYARGRAQKQFVEELLSDADRLVFRSEEDTAAYNERFPHAFETTRSGKGGFGRWLGDINADGVWWSEAVLERWPDATYDG</sequence>
<accession>A0A1U7EV79</accession>
<keyword evidence="2" id="KW-1185">Reference proteome</keyword>
<dbReference type="AlphaFoldDB" id="A0A1U7EV79"/>
<dbReference type="InterPro" id="IPR035437">
    <property type="entry name" value="SNase_OB-fold_sf"/>
</dbReference>
<protein>
    <submittedName>
        <fullName evidence="1">Homolog to virus protein HCTV2-VP27</fullName>
    </submittedName>
</protein>
<dbReference type="Gene3D" id="2.40.50.90">
    <property type="match status" value="1"/>
</dbReference>
<dbReference type="InterPro" id="IPR006311">
    <property type="entry name" value="TAT_signal"/>
</dbReference>
<dbReference type="SUPFAM" id="SSF50199">
    <property type="entry name" value="Staphylococcal nuclease"/>
    <property type="match status" value="1"/>
</dbReference>
<dbReference type="EMBL" id="CR936257">
    <property type="protein sequence ID" value="CAI48916.1"/>
    <property type="molecule type" value="Genomic_DNA"/>
</dbReference>
<dbReference type="RefSeq" id="WP_011322550.1">
    <property type="nucleotide sequence ID" value="NC_007426.1"/>
</dbReference>
<name>A0A1U7EV79_NATPD</name>
<dbReference type="PROSITE" id="PS51318">
    <property type="entry name" value="TAT"/>
    <property type="match status" value="1"/>
</dbReference>
<proteinExistence type="predicted"/>
<organism evidence="1 2">
    <name type="scientific">Natronomonas pharaonis (strain ATCC 35678 / DSM 2160 / CIP 103997 / JCM 8858 / NBRC 14720 / NCIMB 2260 / Gabara)</name>
    <name type="common">Halobacterium pharaonis</name>
    <dbReference type="NCBI Taxonomy" id="348780"/>
    <lineage>
        <taxon>Archaea</taxon>
        <taxon>Methanobacteriati</taxon>
        <taxon>Methanobacteriota</taxon>
        <taxon>Stenosarchaea group</taxon>
        <taxon>Halobacteria</taxon>
        <taxon>Halobacteriales</taxon>
        <taxon>Natronomonadaceae</taxon>
        <taxon>Natronomonas</taxon>
    </lineage>
</organism>
<dbReference type="STRING" id="348780.NP_1650A"/>
<dbReference type="GeneID" id="3701211"/>
<dbReference type="KEGG" id="nph:NP_1650A"/>
<gene>
    <name evidence="1" type="ordered locus">NP_1650A</name>
</gene>
<dbReference type="EnsemblBacteria" id="CAI48916">
    <property type="protein sequence ID" value="CAI48916"/>
    <property type="gene ID" value="NP_1650A"/>
</dbReference>
<dbReference type="HOGENOM" id="CLU_1485935_0_0_2"/>
<dbReference type="Proteomes" id="UP000002698">
    <property type="component" value="Chromosome"/>
</dbReference>
<evidence type="ECO:0000313" key="2">
    <source>
        <dbReference type="Proteomes" id="UP000002698"/>
    </source>
</evidence>
<reference evidence="1 2" key="1">
    <citation type="journal article" date="2005" name="Genome Res.">
        <title>Living with two extremes: conclusions from the genome sequence of Natronomonas pharaonis.</title>
        <authorList>
            <person name="Falb M."/>
            <person name="Pfeiffer F."/>
            <person name="Palm P."/>
            <person name="Rodewald K."/>
            <person name="Hickmann V."/>
            <person name="Tittor J."/>
            <person name="Oesterhelt D."/>
        </authorList>
    </citation>
    <scope>NUCLEOTIDE SEQUENCE [LARGE SCALE GENOMIC DNA]</scope>
    <source>
        <strain evidence="2">ATCC 35678 / DSM 2160 / CIP 103997 / JCM 8858 / NBRC 14720 / NCIMB 2260 / Gabara</strain>
    </source>
</reference>
<evidence type="ECO:0000313" key="1">
    <source>
        <dbReference type="EMBL" id="CAI48916.1"/>
    </source>
</evidence>